<dbReference type="GO" id="GO:0003700">
    <property type="term" value="F:DNA-binding transcription factor activity"/>
    <property type="evidence" value="ECO:0007669"/>
    <property type="project" value="InterPro"/>
</dbReference>
<dbReference type="FunFam" id="1.10.10.10:FF:000057">
    <property type="entry name" value="Heat shock transcription factor 1"/>
    <property type="match status" value="1"/>
</dbReference>
<keyword evidence="4" id="KW-0805">Transcription regulation</keyword>
<evidence type="ECO:0000256" key="11">
    <source>
        <dbReference type="RuleBase" id="RU004020"/>
    </source>
</evidence>
<gene>
    <name evidence="15" type="ORF">POM88_031636</name>
</gene>
<evidence type="ECO:0000259" key="14">
    <source>
        <dbReference type="PROSITE" id="PS00434"/>
    </source>
</evidence>
<proteinExistence type="inferred from homology"/>
<evidence type="ECO:0000256" key="3">
    <source>
        <dbReference type="ARBA" id="ARBA00022553"/>
    </source>
</evidence>
<evidence type="ECO:0000256" key="5">
    <source>
        <dbReference type="ARBA" id="ARBA00023016"/>
    </source>
</evidence>
<evidence type="ECO:0000256" key="10">
    <source>
        <dbReference type="ARBA" id="ARBA00081483"/>
    </source>
</evidence>
<dbReference type="InterPro" id="IPR000232">
    <property type="entry name" value="HSF_DNA-bd"/>
</dbReference>
<reference evidence="15" key="1">
    <citation type="submission" date="2023-02" db="EMBL/GenBank/DDBJ databases">
        <title>Genome of toxic invasive species Heracleum sosnowskyi carries increased number of genes despite the absence of recent whole-genome duplications.</title>
        <authorList>
            <person name="Schelkunov M."/>
            <person name="Shtratnikova V."/>
            <person name="Makarenko M."/>
            <person name="Klepikova A."/>
            <person name="Omelchenko D."/>
            <person name="Novikova G."/>
            <person name="Obukhova E."/>
            <person name="Bogdanov V."/>
            <person name="Penin A."/>
            <person name="Logacheva M."/>
        </authorList>
    </citation>
    <scope>NUCLEOTIDE SEQUENCE</scope>
    <source>
        <strain evidence="15">Hsosn_3</strain>
        <tissue evidence="15">Leaf</tissue>
    </source>
</reference>
<feature type="region of interest" description="Disordered" evidence="13">
    <location>
        <begin position="292"/>
        <end position="315"/>
    </location>
</feature>
<name>A0AAD8HYM4_9APIA</name>
<dbReference type="InterPro" id="IPR036390">
    <property type="entry name" value="WH_DNA-bd_sf"/>
</dbReference>
<dbReference type="EMBL" id="JAUIZM010000007">
    <property type="protein sequence ID" value="KAK1375443.1"/>
    <property type="molecule type" value="Genomic_DNA"/>
</dbReference>
<dbReference type="GO" id="GO:0000978">
    <property type="term" value="F:RNA polymerase II cis-regulatory region sequence-specific DNA binding"/>
    <property type="evidence" value="ECO:0007669"/>
    <property type="project" value="TreeGrafter"/>
</dbReference>
<dbReference type="SMART" id="SM00415">
    <property type="entry name" value="HSF"/>
    <property type="match status" value="1"/>
</dbReference>
<reference evidence="15" key="2">
    <citation type="submission" date="2023-05" db="EMBL/GenBank/DDBJ databases">
        <authorList>
            <person name="Schelkunov M.I."/>
        </authorList>
    </citation>
    <scope>NUCLEOTIDE SEQUENCE</scope>
    <source>
        <strain evidence="15">Hsosn_3</strain>
        <tissue evidence="15">Leaf</tissue>
    </source>
</reference>
<keyword evidence="3" id="KW-0597">Phosphoprotein</keyword>
<feature type="compositionally biased region" description="Polar residues" evidence="13">
    <location>
        <begin position="428"/>
        <end position="439"/>
    </location>
</feature>
<dbReference type="PANTHER" id="PTHR10015:SF161">
    <property type="entry name" value="HEAT STRESS TRANSCRIPTION FACTOR A-4A"/>
    <property type="match status" value="1"/>
</dbReference>
<comment type="function">
    <text evidence="9">DNA-binding protein that specifically binds heat shock promoter elements (HSE) and activates transcription.</text>
</comment>
<dbReference type="AlphaFoldDB" id="A0AAD8HYM4"/>
<feature type="compositionally biased region" description="Polar residues" evidence="13">
    <location>
        <begin position="303"/>
        <end position="315"/>
    </location>
</feature>
<comment type="caution">
    <text evidence="15">The sequence shown here is derived from an EMBL/GenBank/DDBJ whole genome shotgun (WGS) entry which is preliminary data.</text>
</comment>
<accession>A0AAD8HYM4</accession>
<organism evidence="15 16">
    <name type="scientific">Heracleum sosnowskyi</name>
    <dbReference type="NCBI Taxonomy" id="360622"/>
    <lineage>
        <taxon>Eukaryota</taxon>
        <taxon>Viridiplantae</taxon>
        <taxon>Streptophyta</taxon>
        <taxon>Embryophyta</taxon>
        <taxon>Tracheophyta</taxon>
        <taxon>Spermatophyta</taxon>
        <taxon>Magnoliopsida</taxon>
        <taxon>eudicotyledons</taxon>
        <taxon>Gunneridae</taxon>
        <taxon>Pentapetalae</taxon>
        <taxon>asterids</taxon>
        <taxon>campanulids</taxon>
        <taxon>Apiales</taxon>
        <taxon>Apiaceae</taxon>
        <taxon>Apioideae</taxon>
        <taxon>apioid superclade</taxon>
        <taxon>Tordylieae</taxon>
        <taxon>Tordyliinae</taxon>
        <taxon>Heracleum</taxon>
    </lineage>
</organism>
<dbReference type="PROSITE" id="PS00434">
    <property type="entry name" value="HSF_DOMAIN"/>
    <property type="match status" value="1"/>
</dbReference>
<evidence type="ECO:0000256" key="8">
    <source>
        <dbReference type="ARBA" id="ARBA00023242"/>
    </source>
</evidence>
<dbReference type="PANTHER" id="PTHR10015">
    <property type="entry name" value="HEAT SHOCK TRANSCRIPTION FACTOR"/>
    <property type="match status" value="1"/>
</dbReference>
<dbReference type="GO" id="GO:0006357">
    <property type="term" value="P:regulation of transcription by RNA polymerase II"/>
    <property type="evidence" value="ECO:0007669"/>
    <property type="project" value="TreeGrafter"/>
</dbReference>
<feature type="domain" description="HSF-type DNA-binding" evidence="14">
    <location>
        <begin position="127"/>
        <end position="151"/>
    </location>
</feature>
<keyword evidence="7" id="KW-0804">Transcription</keyword>
<dbReference type="PRINTS" id="PR00056">
    <property type="entry name" value="HSFDOMAIN"/>
</dbReference>
<feature type="compositionally biased region" description="Basic and acidic residues" evidence="13">
    <location>
        <begin position="440"/>
        <end position="457"/>
    </location>
</feature>
<dbReference type="GO" id="GO:0034605">
    <property type="term" value="P:cellular response to heat"/>
    <property type="evidence" value="ECO:0007669"/>
    <property type="project" value="TreeGrafter"/>
</dbReference>
<feature type="coiled-coil region" evidence="12">
    <location>
        <begin position="203"/>
        <end position="230"/>
    </location>
</feature>
<dbReference type="Pfam" id="PF00447">
    <property type="entry name" value="HSF_DNA-bind"/>
    <property type="match status" value="1"/>
</dbReference>
<feature type="compositionally biased region" description="Polar residues" evidence="13">
    <location>
        <begin position="183"/>
        <end position="199"/>
    </location>
</feature>
<keyword evidence="12" id="KW-0175">Coiled coil</keyword>
<evidence type="ECO:0000256" key="12">
    <source>
        <dbReference type="SAM" id="Coils"/>
    </source>
</evidence>
<comment type="subcellular location">
    <subcellularLocation>
        <location evidence="1">Nucleus</location>
    </subcellularLocation>
</comment>
<feature type="region of interest" description="Disordered" evidence="13">
    <location>
        <begin position="428"/>
        <end position="461"/>
    </location>
</feature>
<dbReference type="GO" id="GO:0005634">
    <property type="term" value="C:nucleus"/>
    <property type="evidence" value="ECO:0007669"/>
    <property type="project" value="UniProtKB-SubCell"/>
</dbReference>
<evidence type="ECO:0000256" key="7">
    <source>
        <dbReference type="ARBA" id="ARBA00023163"/>
    </source>
</evidence>
<evidence type="ECO:0000313" key="15">
    <source>
        <dbReference type="EMBL" id="KAK1375443.1"/>
    </source>
</evidence>
<comment type="similarity">
    <text evidence="2 11">Belongs to the HSF family.</text>
</comment>
<evidence type="ECO:0000256" key="4">
    <source>
        <dbReference type="ARBA" id="ARBA00023015"/>
    </source>
</evidence>
<evidence type="ECO:0000256" key="9">
    <source>
        <dbReference type="ARBA" id="ARBA00055747"/>
    </source>
</evidence>
<dbReference type="InterPro" id="IPR036388">
    <property type="entry name" value="WH-like_DNA-bd_sf"/>
</dbReference>
<dbReference type="Gene3D" id="1.10.10.10">
    <property type="entry name" value="Winged helix-like DNA-binding domain superfamily/Winged helix DNA-binding domain"/>
    <property type="match status" value="1"/>
</dbReference>
<evidence type="ECO:0000256" key="6">
    <source>
        <dbReference type="ARBA" id="ARBA00023125"/>
    </source>
</evidence>
<evidence type="ECO:0000256" key="13">
    <source>
        <dbReference type="SAM" id="MobiDB-lite"/>
    </source>
</evidence>
<keyword evidence="8" id="KW-0539">Nucleus</keyword>
<protein>
    <recommendedName>
        <fullName evidence="10">Heat stress transcription factor</fullName>
    </recommendedName>
</protein>
<keyword evidence="6" id="KW-0238">DNA-binding</keyword>
<evidence type="ECO:0000256" key="1">
    <source>
        <dbReference type="ARBA" id="ARBA00004123"/>
    </source>
</evidence>
<evidence type="ECO:0000256" key="2">
    <source>
        <dbReference type="ARBA" id="ARBA00006403"/>
    </source>
</evidence>
<sequence length="478" mass="54426">MYSTVVVCIGNLDTLTHPVCSYPSFPILFLEGFDEIRAVQMLNCCKGIVGFNGSVGVWWEFESLHWIDCSFELMMDEGQGSSSALPPFIAKTYEMVDDTSSDAIVSWSENDKSFIVWNPPEFSRVLLPKFFKHNNFSSFIRQLNTYGFRKVDPEQWEFANEDFLKGQPHLLKNIHRRKPVHSHSIQNHHVQGTSSSQLTDSERRGYKEDIERLRLEKDSMHLEFQRHNRENQQFELQRKVLIARLQHVEHRHKDMLTSLAQTLKKPMLASSLMPQLEEIHYRKRRLPRKISFQNDGSSEDDQPSSSQGFTNESLNADRQSSFNKDLLEQLESSLTFWEDVIHEAAAANVPGHLSIDLDQSTSIADNAAVCDPQINVELGFRSSGIDMNSEPTSAIVLEVPVLKEQATVTLANVPAGGANDVFWEQFLTENPGSTDGSEAQSERKDLESRKNENKPAEQGKFWWSMGSVNNLTEQLETA</sequence>
<evidence type="ECO:0000313" key="16">
    <source>
        <dbReference type="Proteomes" id="UP001237642"/>
    </source>
</evidence>
<keyword evidence="16" id="KW-1185">Reference proteome</keyword>
<keyword evidence="5" id="KW-0346">Stress response</keyword>
<feature type="region of interest" description="Disordered" evidence="13">
    <location>
        <begin position="183"/>
        <end position="202"/>
    </location>
</feature>
<dbReference type="SUPFAM" id="SSF46785">
    <property type="entry name" value="Winged helix' DNA-binding domain"/>
    <property type="match status" value="1"/>
</dbReference>
<dbReference type="Proteomes" id="UP001237642">
    <property type="component" value="Unassembled WGS sequence"/>
</dbReference>